<dbReference type="EC" id="1.14.13.39" evidence="4"/>
<evidence type="ECO:0000256" key="10">
    <source>
        <dbReference type="ARBA" id="ARBA00023002"/>
    </source>
</evidence>
<evidence type="ECO:0000256" key="11">
    <source>
        <dbReference type="ARBA" id="ARBA00023004"/>
    </source>
</evidence>
<evidence type="ECO:0000256" key="7">
    <source>
        <dbReference type="ARBA" id="ARBA00022723"/>
    </source>
</evidence>
<keyword evidence="6" id="KW-0285">Flavoprotein</keyword>
<evidence type="ECO:0000256" key="6">
    <source>
        <dbReference type="ARBA" id="ARBA00022643"/>
    </source>
</evidence>
<dbReference type="GO" id="GO:0004517">
    <property type="term" value="F:nitric-oxide synthase activity"/>
    <property type="evidence" value="ECO:0007669"/>
    <property type="project" value="UniProtKB-EC"/>
</dbReference>
<gene>
    <name evidence="12" type="primary">Nos</name>
    <name evidence="12" type="ORF">CEXT_483321</name>
</gene>
<protein>
    <recommendedName>
        <fullName evidence="4">nitric-oxide synthase (NADPH)</fullName>
        <ecNumber evidence="4">1.14.13.39</ecNumber>
    </recommendedName>
</protein>
<evidence type="ECO:0000256" key="3">
    <source>
        <dbReference type="ARBA" id="ARBA00006267"/>
    </source>
</evidence>
<comment type="caution">
    <text evidence="12">The sequence shown here is derived from an EMBL/GenBank/DDBJ whole genome shotgun (WGS) entry which is preliminary data.</text>
</comment>
<keyword evidence="13" id="KW-1185">Reference proteome</keyword>
<name>A0AAV4VCX9_CAEEX</name>
<keyword evidence="7" id="KW-0479">Metal-binding</keyword>
<keyword evidence="11" id="KW-0408">Iron</keyword>
<dbReference type="SUPFAM" id="SSF52343">
    <property type="entry name" value="Ferredoxin reductase-like, C-terminal NADP-linked domain"/>
    <property type="match status" value="1"/>
</dbReference>
<dbReference type="PANTHER" id="PTHR43410">
    <property type="entry name" value="NITRIC OXIDE SYNTHASE OXYGENASE"/>
    <property type="match status" value="1"/>
</dbReference>
<evidence type="ECO:0000256" key="4">
    <source>
        <dbReference type="ARBA" id="ARBA00012989"/>
    </source>
</evidence>
<evidence type="ECO:0000256" key="9">
    <source>
        <dbReference type="ARBA" id="ARBA00022860"/>
    </source>
</evidence>
<comment type="cofactor">
    <cofactor evidence="2">
        <name>heme b</name>
        <dbReference type="ChEBI" id="CHEBI:60344"/>
    </cofactor>
</comment>
<dbReference type="AlphaFoldDB" id="A0AAV4VCX9"/>
<evidence type="ECO:0000256" key="1">
    <source>
        <dbReference type="ARBA" id="ARBA00001917"/>
    </source>
</evidence>
<keyword evidence="8" id="KW-0521">NADP</keyword>
<reference evidence="12 13" key="1">
    <citation type="submission" date="2021-06" db="EMBL/GenBank/DDBJ databases">
        <title>Caerostris extrusa draft genome.</title>
        <authorList>
            <person name="Kono N."/>
            <person name="Arakawa K."/>
        </authorList>
    </citation>
    <scope>NUCLEOTIDE SEQUENCE [LARGE SCALE GENOMIC DNA]</scope>
</reference>
<dbReference type="EMBL" id="BPLR01014331">
    <property type="protein sequence ID" value="GIY68125.1"/>
    <property type="molecule type" value="Genomic_DNA"/>
</dbReference>
<evidence type="ECO:0000256" key="5">
    <source>
        <dbReference type="ARBA" id="ARBA00022617"/>
    </source>
</evidence>
<evidence type="ECO:0000256" key="2">
    <source>
        <dbReference type="ARBA" id="ARBA00001970"/>
    </source>
</evidence>
<dbReference type="GO" id="GO:0046872">
    <property type="term" value="F:metal ion binding"/>
    <property type="evidence" value="ECO:0007669"/>
    <property type="project" value="UniProtKB-KW"/>
</dbReference>
<dbReference type="Gene3D" id="3.40.50.80">
    <property type="entry name" value="Nucleotide-binding domain of ferredoxin-NADP reductase (FNR) module"/>
    <property type="match status" value="1"/>
</dbReference>
<accession>A0AAV4VCX9</accession>
<evidence type="ECO:0000313" key="13">
    <source>
        <dbReference type="Proteomes" id="UP001054945"/>
    </source>
</evidence>
<organism evidence="12 13">
    <name type="scientific">Caerostris extrusa</name>
    <name type="common">Bark spider</name>
    <name type="synonym">Caerostris bankana</name>
    <dbReference type="NCBI Taxonomy" id="172846"/>
    <lineage>
        <taxon>Eukaryota</taxon>
        <taxon>Metazoa</taxon>
        <taxon>Ecdysozoa</taxon>
        <taxon>Arthropoda</taxon>
        <taxon>Chelicerata</taxon>
        <taxon>Arachnida</taxon>
        <taxon>Araneae</taxon>
        <taxon>Araneomorphae</taxon>
        <taxon>Entelegynae</taxon>
        <taxon>Araneoidea</taxon>
        <taxon>Araneidae</taxon>
        <taxon>Caerostris</taxon>
    </lineage>
</organism>
<comment type="similarity">
    <text evidence="3">Belongs to the NOS family.</text>
</comment>
<dbReference type="InterPro" id="IPR050607">
    <property type="entry name" value="NOS"/>
</dbReference>
<keyword evidence="5" id="KW-0349">Heme</keyword>
<dbReference type="Proteomes" id="UP001054945">
    <property type="component" value="Unassembled WGS sequence"/>
</dbReference>
<keyword evidence="10" id="KW-0560">Oxidoreductase</keyword>
<evidence type="ECO:0000256" key="8">
    <source>
        <dbReference type="ARBA" id="ARBA00022857"/>
    </source>
</evidence>
<keyword evidence="6" id="KW-0288">FMN</keyword>
<dbReference type="GO" id="GO:0005516">
    <property type="term" value="F:calmodulin binding"/>
    <property type="evidence" value="ECO:0007669"/>
    <property type="project" value="UniProtKB-KW"/>
</dbReference>
<comment type="cofactor">
    <cofactor evidence="1">
        <name>FMN</name>
        <dbReference type="ChEBI" id="CHEBI:58210"/>
    </cofactor>
</comment>
<sequence>MVQELELYVCGDVSMAEDVNQTLRAIIQTCGHMNTIAVDNVLKRLREENRYHEDIFGITLKTAEVTHRGRVEAKNRRSTSSS</sequence>
<proteinExistence type="inferred from homology"/>
<evidence type="ECO:0000313" key="12">
    <source>
        <dbReference type="EMBL" id="GIY68125.1"/>
    </source>
</evidence>
<dbReference type="InterPro" id="IPR039261">
    <property type="entry name" value="FNR_nucleotide-bd"/>
</dbReference>
<keyword evidence="9" id="KW-0112">Calmodulin-binding</keyword>
<dbReference type="PANTHER" id="PTHR43410:SF1">
    <property type="entry name" value="NITRIC OXIDE SYNTHASE"/>
    <property type="match status" value="1"/>
</dbReference>